<evidence type="ECO:0000313" key="2">
    <source>
        <dbReference type="Proteomes" id="UP000323597"/>
    </source>
</evidence>
<evidence type="ECO:0000313" key="1">
    <source>
        <dbReference type="EMBL" id="TYI73607.1"/>
    </source>
</evidence>
<proteinExistence type="predicted"/>
<organism evidence="1 2">
    <name type="scientific">Gossypium mustelinum</name>
    <name type="common">Cotton</name>
    <name type="synonym">Gossypium caicoense</name>
    <dbReference type="NCBI Taxonomy" id="34275"/>
    <lineage>
        <taxon>Eukaryota</taxon>
        <taxon>Viridiplantae</taxon>
        <taxon>Streptophyta</taxon>
        <taxon>Embryophyta</taxon>
        <taxon>Tracheophyta</taxon>
        <taxon>Spermatophyta</taxon>
        <taxon>Magnoliopsida</taxon>
        <taxon>eudicotyledons</taxon>
        <taxon>Gunneridae</taxon>
        <taxon>Pentapetalae</taxon>
        <taxon>rosids</taxon>
        <taxon>malvids</taxon>
        <taxon>Malvales</taxon>
        <taxon>Malvaceae</taxon>
        <taxon>Malvoideae</taxon>
        <taxon>Gossypium</taxon>
    </lineage>
</organism>
<dbReference type="Proteomes" id="UP000323597">
    <property type="component" value="Chromosome D07"/>
</dbReference>
<dbReference type="EMBL" id="CM017655">
    <property type="protein sequence ID" value="TYI73607.1"/>
    <property type="molecule type" value="Genomic_DNA"/>
</dbReference>
<dbReference type="AlphaFoldDB" id="A0A5D2U7P6"/>
<name>A0A5D2U7P6_GOSMU</name>
<keyword evidence="2" id="KW-1185">Reference proteome</keyword>
<reference evidence="1 2" key="1">
    <citation type="submission" date="2019-07" db="EMBL/GenBank/DDBJ databases">
        <title>WGS assembly of Gossypium mustelinum.</title>
        <authorList>
            <person name="Chen Z.J."/>
            <person name="Sreedasyam A."/>
            <person name="Ando A."/>
            <person name="Song Q."/>
            <person name="De L."/>
            <person name="Hulse-Kemp A."/>
            <person name="Ding M."/>
            <person name="Ye W."/>
            <person name="Kirkbride R."/>
            <person name="Jenkins J."/>
            <person name="Plott C."/>
            <person name="Lovell J."/>
            <person name="Lin Y.-M."/>
            <person name="Vaughn R."/>
            <person name="Liu B."/>
            <person name="Li W."/>
            <person name="Simpson S."/>
            <person name="Scheffler B."/>
            <person name="Saski C."/>
            <person name="Grover C."/>
            <person name="Hu G."/>
            <person name="Conover J."/>
            <person name="Carlson J."/>
            <person name="Shu S."/>
            <person name="Boston L."/>
            <person name="Williams M."/>
            <person name="Peterson D."/>
            <person name="Mcgee K."/>
            <person name="Jones D."/>
            <person name="Wendel J."/>
            <person name="Stelly D."/>
            <person name="Grimwood J."/>
            <person name="Schmutz J."/>
        </authorList>
    </citation>
    <scope>NUCLEOTIDE SEQUENCE [LARGE SCALE GENOMIC DNA]</scope>
    <source>
        <strain evidence="1">1408120.09</strain>
    </source>
</reference>
<gene>
    <name evidence="1" type="ORF">E1A91_D07G140500v1</name>
</gene>
<sequence>MTTPELHCFKRWQNAASKFTFTALLSGCSHLDDISLYLIGRTGEMRHWGGKVLHGLWHRFRGHLPRPWGLCCG</sequence>
<protein>
    <submittedName>
        <fullName evidence="1">Uncharacterized protein</fullName>
    </submittedName>
</protein>
<accession>A0A5D2U7P6</accession>